<reference evidence="2" key="2">
    <citation type="journal article" date="2021" name="PeerJ">
        <title>Extensive microbial diversity within the chicken gut microbiome revealed by metagenomics and culture.</title>
        <authorList>
            <person name="Gilroy R."/>
            <person name="Ravi A."/>
            <person name="Getino M."/>
            <person name="Pursley I."/>
            <person name="Horton D.L."/>
            <person name="Alikhan N.F."/>
            <person name="Baker D."/>
            <person name="Gharbi K."/>
            <person name="Hall N."/>
            <person name="Watson M."/>
            <person name="Adriaenssens E.M."/>
            <person name="Foster-Nyarko E."/>
            <person name="Jarju S."/>
            <person name="Secka A."/>
            <person name="Antonio M."/>
            <person name="Oren A."/>
            <person name="Chaudhuri R.R."/>
            <person name="La Ragione R."/>
            <person name="Hildebrand F."/>
            <person name="Pallen M.J."/>
        </authorList>
    </citation>
    <scope>NUCLEOTIDE SEQUENCE</scope>
    <source>
        <strain evidence="2">ChiGjej3B3-7149</strain>
    </source>
</reference>
<feature type="compositionally biased region" description="Basic residues" evidence="1">
    <location>
        <begin position="53"/>
        <end position="66"/>
    </location>
</feature>
<reference evidence="2" key="1">
    <citation type="submission" date="2020-10" db="EMBL/GenBank/DDBJ databases">
        <authorList>
            <person name="Gilroy R."/>
        </authorList>
    </citation>
    <scope>NUCLEOTIDE SEQUENCE</scope>
    <source>
        <strain evidence="2">ChiGjej3B3-7149</strain>
    </source>
</reference>
<comment type="caution">
    <text evidence="2">The sequence shown here is derived from an EMBL/GenBank/DDBJ whole genome shotgun (WGS) entry which is preliminary data.</text>
</comment>
<evidence type="ECO:0000313" key="3">
    <source>
        <dbReference type="Proteomes" id="UP000824238"/>
    </source>
</evidence>
<gene>
    <name evidence="2" type="ORF">IAD36_10275</name>
</gene>
<feature type="region of interest" description="Disordered" evidence="1">
    <location>
        <begin position="36"/>
        <end position="66"/>
    </location>
</feature>
<accession>A0A9D1DN60</accession>
<dbReference type="Proteomes" id="UP000824238">
    <property type="component" value="Unassembled WGS sequence"/>
</dbReference>
<protein>
    <submittedName>
        <fullName evidence="2">Uncharacterized protein</fullName>
    </submittedName>
</protein>
<sequence>MRKLHYHLADPPELISDCLRCKKPECTNCLERKLRTAPRKAAQAGGGPGLRAPRPRRGAGNRRASP</sequence>
<organism evidence="2 3">
    <name type="scientific">Candidatus Scatomorpha intestinigallinarum</name>
    <dbReference type="NCBI Taxonomy" id="2840923"/>
    <lineage>
        <taxon>Bacteria</taxon>
        <taxon>Bacillati</taxon>
        <taxon>Bacillota</taxon>
        <taxon>Clostridia</taxon>
        <taxon>Eubacteriales</taxon>
        <taxon>Candidatus Scatomorpha</taxon>
    </lineage>
</organism>
<evidence type="ECO:0000313" key="2">
    <source>
        <dbReference type="EMBL" id="HIR55964.1"/>
    </source>
</evidence>
<evidence type="ECO:0000256" key="1">
    <source>
        <dbReference type="SAM" id="MobiDB-lite"/>
    </source>
</evidence>
<proteinExistence type="predicted"/>
<dbReference type="EMBL" id="DVHH01000249">
    <property type="protein sequence ID" value="HIR55964.1"/>
    <property type="molecule type" value="Genomic_DNA"/>
</dbReference>
<name>A0A9D1DN60_9FIRM</name>
<dbReference type="AlphaFoldDB" id="A0A9D1DN60"/>